<organism evidence="1 2">
    <name type="scientific">Teratosphaeria destructans</name>
    <dbReference type="NCBI Taxonomy" id="418781"/>
    <lineage>
        <taxon>Eukaryota</taxon>
        <taxon>Fungi</taxon>
        <taxon>Dikarya</taxon>
        <taxon>Ascomycota</taxon>
        <taxon>Pezizomycotina</taxon>
        <taxon>Dothideomycetes</taxon>
        <taxon>Dothideomycetidae</taxon>
        <taxon>Mycosphaerellales</taxon>
        <taxon>Teratosphaeriaceae</taxon>
        <taxon>Teratosphaeria</taxon>
    </lineage>
</organism>
<gene>
    <name evidence="1" type="ORF">Tdes44962_MAKER03145</name>
</gene>
<sequence>MSDNLYVPSTATGLPVDNQLEIDCNQGIQTCKEQIETCCASKIGTPLLPVAIHTDFMEIACEYMEANTPWLFG</sequence>
<accession>A0A9W7SRK9</accession>
<evidence type="ECO:0000313" key="2">
    <source>
        <dbReference type="Proteomes" id="UP001138500"/>
    </source>
</evidence>
<dbReference type="EMBL" id="RIBY02001923">
    <property type="protein sequence ID" value="KAH9827038.1"/>
    <property type="molecule type" value="Genomic_DNA"/>
</dbReference>
<dbReference type="Proteomes" id="UP001138500">
    <property type="component" value="Unassembled WGS sequence"/>
</dbReference>
<keyword evidence="2" id="KW-1185">Reference proteome</keyword>
<reference evidence="1 2" key="2">
    <citation type="journal article" date="2021" name="Curr. Genet.">
        <title>Genetic response to nitrogen starvation in the aggressive Eucalyptus foliar pathogen Teratosphaeria destructans.</title>
        <authorList>
            <person name="Havenga M."/>
            <person name="Wingfield B.D."/>
            <person name="Wingfield M.J."/>
            <person name="Dreyer L.L."/>
            <person name="Roets F."/>
            <person name="Aylward J."/>
        </authorList>
    </citation>
    <scope>NUCLEOTIDE SEQUENCE [LARGE SCALE GENOMIC DNA]</scope>
    <source>
        <strain evidence="1">CMW44962</strain>
    </source>
</reference>
<evidence type="ECO:0000313" key="1">
    <source>
        <dbReference type="EMBL" id="KAH9827038.1"/>
    </source>
</evidence>
<name>A0A9W7SRK9_9PEZI</name>
<comment type="caution">
    <text evidence="1">The sequence shown here is derived from an EMBL/GenBank/DDBJ whole genome shotgun (WGS) entry which is preliminary data.</text>
</comment>
<protein>
    <submittedName>
        <fullName evidence="1">Uncharacterized protein</fullName>
    </submittedName>
</protein>
<reference evidence="1 2" key="1">
    <citation type="journal article" date="2018" name="IMA Fungus">
        <title>IMA Genome-F 10: Nine draft genome sequences of Claviceps purpurea s.lat., including C. arundinis, C. humidiphila, and C. cf. spartinae, pseudomolecules for the pitch canker pathogen Fusarium circinatum, draft genome of Davidsoniella eucalypti, Grosmannia galeiformis, Quambalaria eucalypti, and Teratosphaeria destructans.</title>
        <authorList>
            <person name="Wingfield B.D."/>
            <person name="Liu M."/>
            <person name="Nguyen H.D."/>
            <person name="Lane F.A."/>
            <person name="Morgan S.W."/>
            <person name="De Vos L."/>
            <person name="Wilken P.M."/>
            <person name="Duong T.A."/>
            <person name="Aylward J."/>
            <person name="Coetzee M.P."/>
            <person name="Dadej K."/>
            <person name="De Beer Z.W."/>
            <person name="Findlay W."/>
            <person name="Havenga M."/>
            <person name="Kolarik M."/>
            <person name="Menzies J.G."/>
            <person name="Naidoo K."/>
            <person name="Pochopski O."/>
            <person name="Shoukouhi P."/>
            <person name="Santana Q.C."/>
            <person name="Seifert K.A."/>
            <person name="Soal N."/>
            <person name="Steenkamp E.T."/>
            <person name="Tatham C.T."/>
            <person name="van der Nest M.A."/>
            <person name="Wingfield M.J."/>
        </authorList>
    </citation>
    <scope>NUCLEOTIDE SEQUENCE [LARGE SCALE GENOMIC DNA]</scope>
    <source>
        <strain evidence="1">CMW44962</strain>
    </source>
</reference>
<dbReference type="AlphaFoldDB" id="A0A9W7SRK9"/>
<proteinExistence type="predicted"/>